<name>A4L226_9VIRU</name>
<dbReference type="Proteomes" id="UP000203733">
    <property type="component" value="Segment"/>
</dbReference>
<dbReference type="SUPFAM" id="SSF47240">
    <property type="entry name" value="Ferritin-like"/>
    <property type="match status" value="1"/>
</dbReference>
<dbReference type="KEGG" id="vg:4960879"/>
<sequence>MTNRYSENVDLSAKEERRKTRNGFEKEHYEICEITSEENYGDLLQKCQKDKKIKLFYSWPINSTNNIENICYNFWLKQVALAWSPEEISLSKDKATFHRAPEQLKKISACMLGMLAIGDNIVLQNLSDVSEIITNNYVLNAISRQEDVEKTHSDFYSRSLDVLNDVGKSVYYKSEHFINNELYDIQQFSKKHSTNNLNKIAFFIMICERLYFLPAFVTVAYLGITGYAPHTALGNRYVMRDENLHYNLWRNISANFEYKMNKQEALNILNEFEYILKCTIKNIFKNYSSKDSKFSLDIMLDILRFAFEDFRITNGLIPYKENKKPKTDLLNYLSYETDFNLMESTSVNYKTELEIEADQININLYEKISIN</sequence>
<dbReference type="RefSeq" id="YP_001111330.1">
    <property type="nucleotide sequence ID" value="NC_009240.1"/>
</dbReference>
<gene>
    <name evidence="2" type="primary">rr2</name>
</gene>
<evidence type="ECO:0000256" key="1">
    <source>
        <dbReference type="ARBA" id="ARBA00012274"/>
    </source>
</evidence>
<organism evidence="2 3">
    <name type="scientific">Gryllus bimaculatus nudivirus</name>
    <dbReference type="NCBI Taxonomy" id="432587"/>
    <lineage>
        <taxon>Viruses</taxon>
        <taxon>Viruses incertae sedis</taxon>
        <taxon>Naldaviricetes</taxon>
        <taxon>Lefavirales</taxon>
        <taxon>Nudiviridae</taxon>
        <taxon>Alphanudivirus</taxon>
        <taxon>Alphanudivirus grybimaculati</taxon>
    </lineage>
</organism>
<dbReference type="InterPro" id="IPR009078">
    <property type="entry name" value="Ferritin-like_SF"/>
</dbReference>
<protein>
    <recommendedName>
        <fullName evidence="1">ribonucleoside-diphosphate reductase</fullName>
        <ecNumber evidence="1">1.17.4.1</ecNumber>
    </recommendedName>
</protein>
<dbReference type="OrthoDB" id="6681at10239"/>
<dbReference type="InterPro" id="IPR000358">
    <property type="entry name" value="RNR_small_fam"/>
</dbReference>
<keyword evidence="3" id="KW-1185">Reference proteome</keyword>
<dbReference type="UniPathway" id="UPA00326"/>
<dbReference type="GeneID" id="4960879"/>
<proteinExistence type="predicted"/>
<dbReference type="Gene3D" id="1.10.620.20">
    <property type="entry name" value="Ribonucleotide Reductase, subunit A"/>
    <property type="match status" value="1"/>
</dbReference>
<dbReference type="GO" id="GO:0009263">
    <property type="term" value="P:deoxyribonucleotide biosynthetic process"/>
    <property type="evidence" value="ECO:0007669"/>
    <property type="project" value="InterPro"/>
</dbReference>
<evidence type="ECO:0000313" key="3">
    <source>
        <dbReference type="Proteomes" id="UP000203733"/>
    </source>
</evidence>
<evidence type="ECO:0000313" key="2">
    <source>
        <dbReference type="EMBL" id="ABO45396.1"/>
    </source>
</evidence>
<dbReference type="InterPro" id="IPR012348">
    <property type="entry name" value="RNR-like"/>
</dbReference>
<dbReference type="GO" id="GO:0004748">
    <property type="term" value="F:ribonucleoside-diphosphate reductase activity, thioredoxin disulfide as acceptor"/>
    <property type="evidence" value="ECO:0007669"/>
    <property type="project" value="UniProtKB-EC"/>
</dbReference>
<reference evidence="2 3" key="1">
    <citation type="journal article" date="2007" name="J. Virol.">
        <title>The genome of Gryllus bimaculatus nudivirus indicates an ancient diversification of baculovirus-related nonoccluded nudiviruses of insects.</title>
        <authorList>
            <person name="Wang Y."/>
            <person name="Kleespies R.G."/>
            <person name="Huger A.M."/>
            <person name="Jehle J.A."/>
        </authorList>
    </citation>
    <scope>NUCLEOTIDE SEQUENCE [LARGE SCALE GENOMIC DNA]</scope>
</reference>
<dbReference type="EMBL" id="EF203088">
    <property type="protein sequence ID" value="ABO45396.1"/>
    <property type="molecule type" value="Genomic_DNA"/>
</dbReference>
<dbReference type="Pfam" id="PF00268">
    <property type="entry name" value="Ribonuc_red_sm"/>
    <property type="match status" value="1"/>
</dbReference>
<accession>A4L226</accession>
<dbReference type="EC" id="1.17.4.1" evidence="1"/>